<accession>A0AAE1A098</accession>
<organism evidence="2 3">
    <name type="scientific">Elysia crispata</name>
    <name type="common">lettuce slug</name>
    <dbReference type="NCBI Taxonomy" id="231223"/>
    <lineage>
        <taxon>Eukaryota</taxon>
        <taxon>Metazoa</taxon>
        <taxon>Spiralia</taxon>
        <taxon>Lophotrochozoa</taxon>
        <taxon>Mollusca</taxon>
        <taxon>Gastropoda</taxon>
        <taxon>Heterobranchia</taxon>
        <taxon>Euthyneura</taxon>
        <taxon>Panpulmonata</taxon>
        <taxon>Sacoglossa</taxon>
        <taxon>Placobranchoidea</taxon>
        <taxon>Plakobranchidae</taxon>
        <taxon>Elysia</taxon>
    </lineage>
</organism>
<feature type="compositionally biased region" description="Basic and acidic residues" evidence="1">
    <location>
        <begin position="75"/>
        <end position="88"/>
    </location>
</feature>
<dbReference type="AlphaFoldDB" id="A0AAE1A098"/>
<name>A0AAE1A098_9GAST</name>
<feature type="region of interest" description="Disordered" evidence="1">
    <location>
        <begin position="52"/>
        <end position="88"/>
    </location>
</feature>
<reference evidence="2" key="1">
    <citation type="journal article" date="2023" name="G3 (Bethesda)">
        <title>A reference genome for the long-term kleptoplast-retaining sea slug Elysia crispata morphotype clarki.</title>
        <authorList>
            <person name="Eastman K.E."/>
            <person name="Pendleton A.L."/>
            <person name="Shaikh M.A."/>
            <person name="Suttiyut T."/>
            <person name="Ogas R."/>
            <person name="Tomko P."/>
            <person name="Gavelis G."/>
            <person name="Widhalm J.R."/>
            <person name="Wisecaver J.H."/>
        </authorList>
    </citation>
    <scope>NUCLEOTIDE SEQUENCE</scope>
    <source>
        <strain evidence="2">ECLA1</strain>
    </source>
</reference>
<keyword evidence="3" id="KW-1185">Reference proteome</keyword>
<evidence type="ECO:0000313" key="2">
    <source>
        <dbReference type="EMBL" id="KAK3778236.1"/>
    </source>
</evidence>
<evidence type="ECO:0000256" key="1">
    <source>
        <dbReference type="SAM" id="MobiDB-lite"/>
    </source>
</evidence>
<dbReference type="Proteomes" id="UP001283361">
    <property type="component" value="Unassembled WGS sequence"/>
</dbReference>
<gene>
    <name evidence="2" type="ORF">RRG08_060163</name>
</gene>
<proteinExistence type="predicted"/>
<dbReference type="EMBL" id="JAWDGP010002984">
    <property type="protein sequence ID" value="KAK3778236.1"/>
    <property type="molecule type" value="Genomic_DNA"/>
</dbReference>
<protein>
    <submittedName>
        <fullName evidence="2">Uncharacterized protein</fullName>
    </submittedName>
</protein>
<evidence type="ECO:0000313" key="3">
    <source>
        <dbReference type="Proteomes" id="UP001283361"/>
    </source>
</evidence>
<comment type="caution">
    <text evidence="2">The sequence shown here is derived from an EMBL/GenBank/DDBJ whole genome shotgun (WGS) entry which is preliminary data.</text>
</comment>
<sequence length="88" mass="9753">MVFDLRLGSNSLAIRGSPNRLDHLTTLPHTPVICAAWAHEVNGTVNLPEVTEKRRRERTLTFHPLRPSASQTSEGDGRAGEKRQAAVR</sequence>